<reference evidence="1" key="1">
    <citation type="submission" date="2021-06" db="EMBL/GenBank/DDBJ databases">
        <authorList>
            <person name="Kallberg Y."/>
            <person name="Tangrot J."/>
            <person name="Rosling A."/>
        </authorList>
    </citation>
    <scope>NUCLEOTIDE SEQUENCE</scope>
    <source>
        <strain evidence="1">UK204</strain>
    </source>
</reference>
<keyword evidence="2" id="KW-1185">Reference proteome</keyword>
<comment type="caution">
    <text evidence="1">The sequence shown here is derived from an EMBL/GenBank/DDBJ whole genome shotgun (WGS) entry which is preliminary data.</text>
</comment>
<protein>
    <submittedName>
        <fullName evidence="1">11425_t:CDS:1</fullName>
    </submittedName>
</protein>
<organism evidence="1 2">
    <name type="scientific">Funneliformis caledonium</name>
    <dbReference type="NCBI Taxonomy" id="1117310"/>
    <lineage>
        <taxon>Eukaryota</taxon>
        <taxon>Fungi</taxon>
        <taxon>Fungi incertae sedis</taxon>
        <taxon>Mucoromycota</taxon>
        <taxon>Glomeromycotina</taxon>
        <taxon>Glomeromycetes</taxon>
        <taxon>Glomerales</taxon>
        <taxon>Glomeraceae</taxon>
        <taxon>Funneliformis</taxon>
    </lineage>
</organism>
<sequence length="153" mass="17146">ETSPTPIVRKIPYNQKVEQGIIQEVISFIQKRALTSSINILESREIETVPADGEGRDLAQLFSNAKVAEGRTLEAKRRELVCWYNYSESYQNKVAEICSKTGVAEKIAKSQVYAMIKASLPNVSDSNLYKKTERAGSVYKLFGKIIDPATKKE</sequence>
<feature type="non-terminal residue" evidence="1">
    <location>
        <position position="1"/>
    </location>
</feature>
<gene>
    <name evidence="1" type="ORF">FCALED_LOCUS14530</name>
</gene>
<evidence type="ECO:0000313" key="1">
    <source>
        <dbReference type="EMBL" id="CAG8723618.1"/>
    </source>
</evidence>
<evidence type="ECO:0000313" key="2">
    <source>
        <dbReference type="Proteomes" id="UP000789570"/>
    </source>
</evidence>
<name>A0A9N9I722_9GLOM</name>
<accession>A0A9N9I722</accession>
<dbReference type="EMBL" id="CAJVPQ010010673">
    <property type="protein sequence ID" value="CAG8723618.1"/>
    <property type="molecule type" value="Genomic_DNA"/>
</dbReference>
<dbReference type="Proteomes" id="UP000789570">
    <property type="component" value="Unassembled WGS sequence"/>
</dbReference>
<proteinExistence type="predicted"/>
<dbReference type="AlphaFoldDB" id="A0A9N9I722"/>
<dbReference type="OrthoDB" id="2430975at2759"/>
<feature type="non-terminal residue" evidence="1">
    <location>
        <position position="153"/>
    </location>
</feature>